<reference evidence="2 3" key="1">
    <citation type="submission" date="2024-01" db="EMBL/GenBank/DDBJ databases">
        <title>Draft genome sequences of three bacterial strains isolated from Acacia saligna represent a potential new species within the genus Rhizobium.</title>
        <authorList>
            <person name="Tambong J.T."/>
            <person name="Mnasri B."/>
        </authorList>
    </citation>
    <scope>NUCLEOTIDE SEQUENCE [LARGE SCALE GENOMIC DNA]</scope>
    <source>
        <strain evidence="2 3">1AS12I</strain>
    </source>
</reference>
<dbReference type="PRINTS" id="PR00095">
    <property type="entry name" value="ANTSNTHASEI"/>
</dbReference>
<comment type="caution">
    <text evidence="2">The sequence shown here is derived from an EMBL/GenBank/DDBJ whole genome shotgun (WGS) entry which is preliminary data.</text>
</comment>
<accession>A0ABU8CLN7</accession>
<protein>
    <submittedName>
        <fullName evidence="2">Chorismate-binding protein</fullName>
    </submittedName>
</protein>
<evidence type="ECO:0000313" key="2">
    <source>
        <dbReference type="EMBL" id="MEI1248950.1"/>
    </source>
</evidence>
<sequence length="444" mass="48496">MHDTQLTRIVDRLELSREQMEVLCLQAAPFSKFILQRSAGGGLPPQFTYFGLETSPLSQSEAERLTQLSPHQQQDCAEFDKVPFKGGVFTYLPYDDGDTIGQQFWLVSKMLVVDHVDASAFAVTVIQTEDADKTYSYGACKNIVDEILAARPSGAQSQLAAGSAVDWVVDVSTEDYVGRIGEIQSRIARGELQQAILSVGLSKSTSATPEAVFEVMRRRNSSPHIFLVRGEAITLIGASPAMHLRKNGSLLTVETDAGTRRIGETEEETQAIMQELLGSEKDLEEQKMIVDETIVDLRAIADNGGVRMPVELEVRKLGSVMHLFTVLEAGIRQDLNPIQAVLSCFPPSAVTGAPRQAAMRVIKDVERQARGPYGGVVGLIGFDGSVDTAIILRSAWIDGDQITMRCGGGITHASNATDEYNECMNKARSMIECVKEAEALQEQR</sequence>
<organism evidence="2 3">
    <name type="scientific">Rhizobium aouanii</name>
    <dbReference type="NCBI Taxonomy" id="3118145"/>
    <lineage>
        <taxon>Bacteria</taxon>
        <taxon>Pseudomonadati</taxon>
        <taxon>Pseudomonadota</taxon>
        <taxon>Alphaproteobacteria</taxon>
        <taxon>Hyphomicrobiales</taxon>
        <taxon>Rhizobiaceae</taxon>
        <taxon>Rhizobium/Agrobacterium group</taxon>
        <taxon>Rhizobium</taxon>
    </lineage>
</organism>
<dbReference type="PANTHER" id="PTHR11236:SF9">
    <property type="entry name" value="ANTHRANILATE SYNTHASE COMPONENT 1"/>
    <property type="match status" value="1"/>
</dbReference>
<dbReference type="Pfam" id="PF00425">
    <property type="entry name" value="Chorismate_bind"/>
    <property type="match status" value="1"/>
</dbReference>
<feature type="domain" description="Chorismate-utilising enzyme C-terminal" evidence="1">
    <location>
        <begin position="173"/>
        <end position="426"/>
    </location>
</feature>
<evidence type="ECO:0000259" key="1">
    <source>
        <dbReference type="Pfam" id="PF00425"/>
    </source>
</evidence>
<evidence type="ECO:0000313" key="3">
    <source>
        <dbReference type="Proteomes" id="UP001531129"/>
    </source>
</evidence>
<dbReference type="RefSeq" id="WP_264396556.1">
    <property type="nucleotide sequence ID" value="NZ_JBAMYB010000006.1"/>
</dbReference>
<gene>
    <name evidence="2" type="ORF">V8Q02_13150</name>
</gene>
<name>A0ABU8CLN7_9HYPH</name>
<dbReference type="SUPFAM" id="SSF56322">
    <property type="entry name" value="ADC synthase"/>
    <property type="match status" value="1"/>
</dbReference>
<dbReference type="InterPro" id="IPR019999">
    <property type="entry name" value="Anth_synth_I-like"/>
</dbReference>
<dbReference type="PANTHER" id="PTHR11236">
    <property type="entry name" value="AMINOBENZOATE/ANTHRANILATE SYNTHASE"/>
    <property type="match status" value="1"/>
</dbReference>
<dbReference type="InterPro" id="IPR015890">
    <property type="entry name" value="Chorismate_C"/>
</dbReference>
<keyword evidence="3" id="KW-1185">Reference proteome</keyword>
<proteinExistence type="predicted"/>
<dbReference type="EMBL" id="JBAMYC010000006">
    <property type="protein sequence ID" value="MEI1248950.1"/>
    <property type="molecule type" value="Genomic_DNA"/>
</dbReference>
<dbReference type="InterPro" id="IPR005801">
    <property type="entry name" value="ADC_synthase"/>
</dbReference>
<dbReference type="Proteomes" id="UP001531129">
    <property type="component" value="Unassembled WGS sequence"/>
</dbReference>
<dbReference type="Gene3D" id="3.60.120.10">
    <property type="entry name" value="Anthranilate synthase"/>
    <property type="match status" value="1"/>
</dbReference>